<accession>A0A9D2MID1</accession>
<protein>
    <submittedName>
        <fullName evidence="2">FkbM family methyltransferase</fullName>
    </submittedName>
</protein>
<dbReference type="Gene3D" id="3.40.50.150">
    <property type="entry name" value="Vaccinia Virus protein VP39"/>
    <property type="match status" value="1"/>
</dbReference>
<evidence type="ECO:0000313" key="3">
    <source>
        <dbReference type="Proteomes" id="UP000823877"/>
    </source>
</evidence>
<dbReference type="GO" id="GO:0008168">
    <property type="term" value="F:methyltransferase activity"/>
    <property type="evidence" value="ECO:0007669"/>
    <property type="project" value="UniProtKB-KW"/>
</dbReference>
<dbReference type="SUPFAM" id="SSF53335">
    <property type="entry name" value="S-adenosyl-L-methionine-dependent methyltransferases"/>
    <property type="match status" value="1"/>
</dbReference>
<reference evidence="2" key="1">
    <citation type="journal article" date="2021" name="PeerJ">
        <title>Extensive microbial diversity within the chicken gut microbiome revealed by metagenomics and culture.</title>
        <authorList>
            <person name="Gilroy R."/>
            <person name="Ravi A."/>
            <person name="Getino M."/>
            <person name="Pursley I."/>
            <person name="Horton D.L."/>
            <person name="Alikhan N.F."/>
            <person name="Baker D."/>
            <person name="Gharbi K."/>
            <person name="Hall N."/>
            <person name="Watson M."/>
            <person name="Adriaenssens E.M."/>
            <person name="Foster-Nyarko E."/>
            <person name="Jarju S."/>
            <person name="Secka A."/>
            <person name="Antonio M."/>
            <person name="Oren A."/>
            <person name="Chaudhuri R.R."/>
            <person name="La Ragione R."/>
            <person name="Hildebrand F."/>
            <person name="Pallen M.J."/>
        </authorList>
    </citation>
    <scope>NUCLEOTIDE SEQUENCE</scope>
    <source>
        <strain evidence="2">CHK188-16595</strain>
    </source>
</reference>
<comment type="caution">
    <text evidence="2">The sequence shown here is derived from an EMBL/GenBank/DDBJ whole genome shotgun (WGS) entry which is preliminary data.</text>
</comment>
<evidence type="ECO:0000313" key="2">
    <source>
        <dbReference type="EMBL" id="HJB74621.1"/>
    </source>
</evidence>
<organism evidence="2 3">
    <name type="scientific">Candidatus Eubacterium faecale</name>
    <dbReference type="NCBI Taxonomy" id="2838568"/>
    <lineage>
        <taxon>Bacteria</taxon>
        <taxon>Bacillati</taxon>
        <taxon>Bacillota</taxon>
        <taxon>Clostridia</taxon>
        <taxon>Eubacteriales</taxon>
        <taxon>Eubacteriaceae</taxon>
        <taxon>Eubacterium</taxon>
    </lineage>
</organism>
<name>A0A9D2MID1_9FIRM</name>
<dbReference type="PANTHER" id="PTHR34203">
    <property type="entry name" value="METHYLTRANSFERASE, FKBM FAMILY PROTEIN"/>
    <property type="match status" value="1"/>
</dbReference>
<dbReference type="AlphaFoldDB" id="A0A9D2MID1"/>
<dbReference type="NCBIfam" id="TIGR01444">
    <property type="entry name" value="fkbM_fam"/>
    <property type="match status" value="1"/>
</dbReference>
<reference evidence="2" key="2">
    <citation type="submission" date="2021-04" db="EMBL/GenBank/DDBJ databases">
        <authorList>
            <person name="Gilroy R."/>
        </authorList>
    </citation>
    <scope>NUCLEOTIDE SEQUENCE</scope>
    <source>
        <strain evidence="2">CHK188-16595</strain>
    </source>
</reference>
<keyword evidence="2" id="KW-0808">Transferase</keyword>
<gene>
    <name evidence="2" type="ORF">IAA37_02985</name>
</gene>
<dbReference type="GO" id="GO:0032259">
    <property type="term" value="P:methylation"/>
    <property type="evidence" value="ECO:0007669"/>
    <property type="project" value="UniProtKB-KW"/>
</dbReference>
<dbReference type="Proteomes" id="UP000823877">
    <property type="component" value="Unassembled WGS sequence"/>
</dbReference>
<evidence type="ECO:0000259" key="1">
    <source>
        <dbReference type="Pfam" id="PF05050"/>
    </source>
</evidence>
<dbReference type="InterPro" id="IPR052514">
    <property type="entry name" value="SAM-dependent_MTase"/>
</dbReference>
<dbReference type="InterPro" id="IPR029063">
    <property type="entry name" value="SAM-dependent_MTases_sf"/>
</dbReference>
<keyword evidence="2" id="KW-0489">Methyltransferase</keyword>
<dbReference type="Pfam" id="PF05050">
    <property type="entry name" value="Methyltransf_21"/>
    <property type="match status" value="1"/>
</dbReference>
<dbReference type="PANTHER" id="PTHR34203:SF15">
    <property type="entry name" value="SLL1173 PROTEIN"/>
    <property type="match status" value="1"/>
</dbReference>
<sequence>MMKKLLKKLLPHFDRKPAQSVQKHGGETQRRILAETEHILKSLEETKADMQQFSRRLTELSDRMEKDTAVLTRHSDALRHISADTADRFGKLYYHINETEHNMIKDTYYVHRFEKRFITGAFGDFKKTPNFEKRFLKLIHGLDRKSTDTVITALNRIEKVYYAEENARLDLYTTQEKILLRTLKEDFTDKILMVASGLYYYNGYFLPENSFEDSVFYYKNGIKELKHLDRLCKKDIIDAGGYIGDSLLMLSPLTGKTVYSFEPVRENFEQMQKTIAMNHIQNACPVHAALGDTPGTKKIYVAGSASTSNARNAAFAKRAEEAPCETLDHFAEEHGLTVGLIKADIEGAEQSLLRGAEKTIRKDRPALMISIYHNIDDLLDIKPMIEAWNLGYEFRIYRPIIRKIASEIMLIAEAQENGGGAQ</sequence>
<dbReference type="InterPro" id="IPR006342">
    <property type="entry name" value="FkbM_mtfrase"/>
</dbReference>
<dbReference type="EMBL" id="DWXN01000006">
    <property type="protein sequence ID" value="HJB74621.1"/>
    <property type="molecule type" value="Genomic_DNA"/>
</dbReference>
<proteinExistence type="predicted"/>
<feature type="domain" description="Methyltransferase FkbM" evidence="1">
    <location>
        <begin position="238"/>
        <end position="393"/>
    </location>
</feature>